<comment type="caution">
    <text evidence="1">The sequence shown here is derived from an EMBL/GenBank/DDBJ whole genome shotgun (WGS) entry which is preliminary data.</text>
</comment>
<dbReference type="Proteomes" id="UP000828390">
    <property type="component" value="Unassembled WGS sequence"/>
</dbReference>
<sequence length="101" mass="11775">MNVAKEKSIEEHLYLYRWKTHLQLVLRINLMGGSSNEQHDITIKLYELTGAYRMEVSMVKSKTMVYGTRNTSRGIVFNGEKLEEVTSATLRNPVEPCYNYR</sequence>
<reference evidence="1" key="2">
    <citation type="submission" date="2020-11" db="EMBL/GenBank/DDBJ databases">
        <authorList>
            <person name="McCartney M.A."/>
            <person name="Auch B."/>
            <person name="Kono T."/>
            <person name="Mallez S."/>
            <person name="Becker A."/>
            <person name="Gohl D.M."/>
            <person name="Silverstein K.A.T."/>
            <person name="Koren S."/>
            <person name="Bechman K.B."/>
            <person name="Herman A."/>
            <person name="Abrahante J.E."/>
            <person name="Garbe J."/>
        </authorList>
    </citation>
    <scope>NUCLEOTIDE SEQUENCE</scope>
    <source>
        <strain evidence="1">Duluth1</strain>
        <tissue evidence="1">Whole animal</tissue>
    </source>
</reference>
<protein>
    <submittedName>
        <fullName evidence="1">Uncharacterized protein</fullName>
    </submittedName>
</protein>
<dbReference type="AlphaFoldDB" id="A0A9D4FES7"/>
<reference evidence="1" key="1">
    <citation type="journal article" date="2019" name="bioRxiv">
        <title>The Genome of the Zebra Mussel, Dreissena polymorpha: A Resource for Invasive Species Research.</title>
        <authorList>
            <person name="McCartney M.A."/>
            <person name="Auch B."/>
            <person name="Kono T."/>
            <person name="Mallez S."/>
            <person name="Zhang Y."/>
            <person name="Obille A."/>
            <person name="Becker A."/>
            <person name="Abrahante J.E."/>
            <person name="Garbe J."/>
            <person name="Badalamenti J.P."/>
            <person name="Herman A."/>
            <person name="Mangelson H."/>
            <person name="Liachko I."/>
            <person name="Sullivan S."/>
            <person name="Sone E.D."/>
            <person name="Koren S."/>
            <person name="Silverstein K.A.T."/>
            <person name="Beckman K.B."/>
            <person name="Gohl D.M."/>
        </authorList>
    </citation>
    <scope>NUCLEOTIDE SEQUENCE</scope>
    <source>
        <strain evidence="1">Duluth1</strain>
        <tissue evidence="1">Whole animal</tissue>
    </source>
</reference>
<gene>
    <name evidence="1" type="ORF">DPMN_151296</name>
</gene>
<evidence type="ECO:0000313" key="2">
    <source>
        <dbReference type="Proteomes" id="UP000828390"/>
    </source>
</evidence>
<proteinExistence type="predicted"/>
<dbReference type="EMBL" id="JAIWYP010000007">
    <property type="protein sequence ID" value="KAH3797709.1"/>
    <property type="molecule type" value="Genomic_DNA"/>
</dbReference>
<keyword evidence="2" id="KW-1185">Reference proteome</keyword>
<evidence type="ECO:0000313" key="1">
    <source>
        <dbReference type="EMBL" id="KAH3797709.1"/>
    </source>
</evidence>
<accession>A0A9D4FES7</accession>
<name>A0A9D4FES7_DREPO</name>
<organism evidence="1 2">
    <name type="scientific">Dreissena polymorpha</name>
    <name type="common">Zebra mussel</name>
    <name type="synonym">Mytilus polymorpha</name>
    <dbReference type="NCBI Taxonomy" id="45954"/>
    <lineage>
        <taxon>Eukaryota</taxon>
        <taxon>Metazoa</taxon>
        <taxon>Spiralia</taxon>
        <taxon>Lophotrochozoa</taxon>
        <taxon>Mollusca</taxon>
        <taxon>Bivalvia</taxon>
        <taxon>Autobranchia</taxon>
        <taxon>Heteroconchia</taxon>
        <taxon>Euheterodonta</taxon>
        <taxon>Imparidentia</taxon>
        <taxon>Neoheterodontei</taxon>
        <taxon>Myida</taxon>
        <taxon>Dreissenoidea</taxon>
        <taxon>Dreissenidae</taxon>
        <taxon>Dreissena</taxon>
    </lineage>
</organism>